<keyword evidence="1" id="KW-1185">Reference proteome</keyword>
<dbReference type="AlphaFoldDB" id="A0A1I7WPS3"/>
<evidence type="ECO:0000313" key="1">
    <source>
        <dbReference type="Proteomes" id="UP000095283"/>
    </source>
</evidence>
<protein>
    <submittedName>
        <fullName evidence="2">P-loop containing nucleoside triphosphate hydrolase</fullName>
    </submittedName>
</protein>
<reference evidence="2" key="1">
    <citation type="submission" date="2016-11" db="UniProtKB">
        <authorList>
            <consortium name="WormBaseParasite"/>
        </authorList>
    </citation>
    <scope>IDENTIFICATION</scope>
</reference>
<dbReference type="Proteomes" id="UP000095283">
    <property type="component" value="Unplaced"/>
</dbReference>
<dbReference type="WBParaSite" id="Hba_07148">
    <property type="protein sequence ID" value="Hba_07148"/>
    <property type="gene ID" value="Hba_07148"/>
</dbReference>
<sequence>MVFSYLSVSDFDSGKSTIVHSKVYDMSFLRSVDINDSIPTANDFLYNLCTVKSGIRKTQDFFSCLVSMKIEPRVTFVYTLNLSLERQMGVIVTP</sequence>
<accession>A0A1I7WPS3</accession>
<name>A0A1I7WPS3_HETBA</name>
<evidence type="ECO:0000313" key="2">
    <source>
        <dbReference type="WBParaSite" id="Hba_07148"/>
    </source>
</evidence>
<proteinExistence type="predicted"/>
<organism evidence="1 2">
    <name type="scientific">Heterorhabditis bacteriophora</name>
    <name type="common">Entomopathogenic nematode worm</name>
    <dbReference type="NCBI Taxonomy" id="37862"/>
    <lineage>
        <taxon>Eukaryota</taxon>
        <taxon>Metazoa</taxon>
        <taxon>Ecdysozoa</taxon>
        <taxon>Nematoda</taxon>
        <taxon>Chromadorea</taxon>
        <taxon>Rhabditida</taxon>
        <taxon>Rhabditina</taxon>
        <taxon>Rhabditomorpha</taxon>
        <taxon>Strongyloidea</taxon>
        <taxon>Heterorhabditidae</taxon>
        <taxon>Heterorhabditis</taxon>
    </lineage>
</organism>